<dbReference type="PANTHER" id="PTHR40057">
    <property type="entry name" value="SLR1162 PROTEIN"/>
    <property type="match status" value="1"/>
</dbReference>
<evidence type="ECO:0000313" key="2">
    <source>
        <dbReference type="EMBL" id="PVX75237.1"/>
    </source>
</evidence>
<dbReference type="Gene3D" id="3.30.70.100">
    <property type="match status" value="2"/>
</dbReference>
<comment type="caution">
    <text evidence="2">The sequence shown here is derived from an EMBL/GenBank/DDBJ whole genome shotgun (WGS) entry which is preliminary data.</text>
</comment>
<keyword evidence="3" id="KW-1185">Reference proteome</keyword>
<feature type="transmembrane region" description="Helical" evidence="1">
    <location>
        <begin position="251"/>
        <end position="280"/>
    </location>
</feature>
<evidence type="ECO:0008006" key="4">
    <source>
        <dbReference type="Google" id="ProtNLM"/>
    </source>
</evidence>
<sequence>MNDSNRPPATALTTNITLRPDMGPPFAAWQAKFTHAAAQAQGFLALDIAPAFAGSADWRIIQRFRSPEALRAWQDAPQRAQLIADLAPMRDPHVTATAHDTLHSFDPLSCVTEVITTVVEPGKEIIFRTWAETIQSSQSSFPGYMGTLVQAPVSEASQYWTTLVRFSSPDELDAWLGSSERKQLLQRVEPHVASWKSYRMPSPFAGWFPAAGDKPPPAWKQTALVLLVLFPVVMLEIRFLSPLLAGQHVAIATFIGNAISVSLVSWPLMKIAVAAMGWWLRPSPARRSQLEALGACTMLALYLIELAVFMLAF</sequence>
<accession>A0ABX5KFH3</accession>
<dbReference type="Proteomes" id="UP000245712">
    <property type="component" value="Unassembled WGS sequence"/>
</dbReference>
<keyword evidence="1" id="KW-0472">Membrane</keyword>
<name>A0ABX5KFH3_9BURK</name>
<dbReference type="PANTHER" id="PTHR40057:SF1">
    <property type="entry name" value="SLR1162 PROTEIN"/>
    <property type="match status" value="1"/>
</dbReference>
<organism evidence="2 3">
    <name type="scientific">Paraburkholderia unamae</name>
    <dbReference type="NCBI Taxonomy" id="219649"/>
    <lineage>
        <taxon>Bacteria</taxon>
        <taxon>Pseudomonadati</taxon>
        <taxon>Pseudomonadota</taxon>
        <taxon>Betaproteobacteria</taxon>
        <taxon>Burkholderiales</taxon>
        <taxon>Burkholderiaceae</taxon>
        <taxon>Paraburkholderia</taxon>
    </lineage>
</organism>
<dbReference type="InterPro" id="IPR011008">
    <property type="entry name" value="Dimeric_a/b-barrel"/>
</dbReference>
<protein>
    <recommendedName>
        <fullName evidence="4">Antibiotic biosynthesis monooxygenase</fullName>
    </recommendedName>
</protein>
<dbReference type="InterPro" id="IPR038762">
    <property type="entry name" value="ABM_predict"/>
</dbReference>
<evidence type="ECO:0000313" key="3">
    <source>
        <dbReference type="Proteomes" id="UP000245712"/>
    </source>
</evidence>
<feature type="transmembrane region" description="Helical" evidence="1">
    <location>
        <begin position="292"/>
        <end position="312"/>
    </location>
</feature>
<evidence type="ECO:0000256" key="1">
    <source>
        <dbReference type="SAM" id="Phobius"/>
    </source>
</evidence>
<keyword evidence="1" id="KW-0812">Transmembrane</keyword>
<reference evidence="2 3" key="1">
    <citation type="submission" date="2018-05" db="EMBL/GenBank/DDBJ databases">
        <title>Genomic Encyclopedia of Type Strains, Phase IV (KMG-V): Genome sequencing to study the core and pangenomes of soil and plant-associated prokaryotes.</title>
        <authorList>
            <person name="Whitman W."/>
        </authorList>
    </citation>
    <scope>NUCLEOTIDE SEQUENCE [LARGE SCALE GENOMIC DNA]</scope>
    <source>
        <strain evidence="2 3">SCZa-39</strain>
    </source>
</reference>
<feature type="transmembrane region" description="Helical" evidence="1">
    <location>
        <begin position="224"/>
        <end position="245"/>
    </location>
</feature>
<gene>
    <name evidence="2" type="ORF">C7402_118169</name>
</gene>
<dbReference type="EMBL" id="QEOB01000018">
    <property type="protein sequence ID" value="PVX75237.1"/>
    <property type="molecule type" value="Genomic_DNA"/>
</dbReference>
<dbReference type="SUPFAM" id="SSF54909">
    <property type="entry name" value="Dimeric alpha+beta barrel"/>
    <property type="match status" value="2"/>
</dbReference>
<proteinExistence type="predicted"/>
<keyword evidence="1" id="KW-1133">Transmembrane helix</keyword>
<dbReference type="RefSeq" id="WP_116613588.1">
    <property type="nucleotide sequence ID" value="NZ_CAJZAT010000162.1"/>
</dbReference>